<keyword evidence="1" id="KW-0812">Transmembrane</keyword>
<feature type="transmembrane region" description="Helical" evidence="1">
    <location>
        <begin position="91"/>
        <end position="109"/>
    </location>
</feature>
<feature type="chain" id="PRO_5002533965" evidence="2">
    <location>
        <begin position="24"/>
        <end position="129"/>
    </location>
</feature>
<gene>
    <name evidence="3" type="ORF">UT63_C0014G0011</name>
</gene>
<dbReference type="Pfam" id="PF18895">
    <property type="entry name" value="T4SS_pilin"/>
    <property type="match status" value="1"/>
</dbReference>
<accession>A0A0G0Q0A9</accession>
<comment type="caution">
    <text evidence="3">The sequence shown here is derived from an EMBL/GenBank/DDBJ whole genome shotgun (WGS) entry which is preliminary data.</text>
</comment>
<feature type="signal peptide" evidence="2">
    <location>
        <begin position="1"/>
        <end position="23"/>
    </location>
</feature>
<evidence type="ECO:0000256" key="1">
    <source>
        <dbReference type="SAM" id="Phobius"/>
    </source>
</evidence>
<dbReference type="AlphaFoldDB" id="A0A0G0Q0A9"/>
<keyword evidence="2" id="KW-0732">Signal</keyword>
<protein>
    <submittedName>
        <fullName evidence="3">Uncharacterized protein</fullName>
    </submittedName>
</protein>
<organism evidence="3 4">
    <name type="scientific">Candidatus Gottesmanbacteria bacterium GW2011_GWC2_39_8</name>
    <dbReference type="NCBI Taxonomy" id="1618450"/>
    <lineage>
        <taxon>Bacteria</taxon>
        <taxon>Candidatus Gottesmaniibacteriota</taxon>
    </lineage>
</organism>
<keyword evidence="1" id="KW-0472">Membrane</keyword>
<dbReference type="Proteomes" id="UP000034539">
    <property type="component" value="Unassembled WGS sequence"/>
</dbReference>
<proteinExistence type="predicted"/>
<dbReference type="InterPro" id="IPR043993">
    <property type="entry name" value="T4SS_pilin"/>
</dbReference>
<evidence type="ECO:0000313" key="3">
    <source>
        <dbReference type="EMBL" id="KKR33588.1"/>
    </source>
</evidence>
<sequence length="129" mass="13903">MKRLIFLAPTLLLMSFMSSAVYAQGEVVISITPPPQIKILSIGQLLSATIGLALIVAALTTFLYLIWGGFQWITSGGDKAQVDAAKNKIQAAILGLFIVFASWAFMLVLEQFFGIRVLSGGGIRIPTPF</sequence>
<dbReference type="EMBL" id="LBXN01000014">
    <property type="protein sequence ID" value="KKR33588.1"/>
    <property type="molecule type" value="Genomic_DNA"/>
</dbReference>
<keyword evidence="1" id="KW-1133">Transmembrane helix</keyword>
<evidence type="ECO:0000256" key="2">
    <source>
        <dbReference type="SAM" id="SignalP"/>
    </source>
</evidence>
<evidence type="ECO:0000313" key="4">
    <source>
        <dbReference type="Proteomes" id="UP000034539"/>
    </source>
</evidence>
<feature type="transmembrane region" description="Helical" evidence="1">
    <location>
        <begin position="47"/>
        <end position="70"/>
    </location>
</feature>
<name>A0A0G0Q0A9_9BACT</name>
<reference evidence="3 4" key="1">
    <citation type="journal article" date="2015" name="Nature">
        <title>rRNA introns, odd ribosomes, and small enigmatic genomes across a large radiation of phyla.</title>
        <authorList>
            <person name="Brown C.T."/>
            <person name="Hug L.A."/>
            <person name="Thomas B.C."/>
            <person name="Sharon I."/>
            <person name="Castelle C.J."/>
            <person name="Singh A."/>
            <person name="Wilkins M.J."/>
            <person name="Williams K.H."/>
            <person name="Banfield J.F."/>
        </authorList>
    </citation>
    <scope>NUCLEOTIDE SEQUENCE [LARGE SCALE GENOMIC DNA]</scope>
</reference>